<evidence type="ECO:0000256" key="7">
    <source>
        <dbReference type="ARBA" id="ARBA00022949"/>
    </source>
</evidence>
<evidence type="ECO:0000256" key="10">
    <source>
        <dbReference type="ARBA" id="ARBA00023136"/>
    </source>
</evidence>
<dbReference type="WBParaSite" id="nRc.2.0.1.t13665-RA">
    <property type="protein sequence ID" value="nRc.2.0.1.t13665-RA"/>
    <property type="gene ID" value="nRc.2.0.1.g13665"/>
</dbReference>
<evidence type="ECO:0000256" key="9">
    <source>
        <dbReference type="ARBA" id="ARBA00023065"/>
    </source>
</evidence>
<keyword evidence="6" id="KW-0303">Gap junction</keyword>
<comment type="subcellular location">
    <subcellularLocation>
        <location evidence="1">Cell junction</location>
        <location evidence="1">Gap junction</location>
    </subcellularLocation>
    <subcellularLocation>
        <location evidence="2 12">Cell membrane</location>
        <topology evidence="2 12">Multi-pass membrane protein</topology>
    </subcellularLocation>
</comment>
<keyword evidence="3 12" id="KW-0813">Transport</keyword>
<keyword evidence="7" id="KW-0965">Cell junction</keyword>
<dbReference type="Proteomes" id="UP000887565">
    <property type="component" value="Unplaced"/>
</dbReference>
<keyword evidence="8 12" id="KW-1133">Transmembrane helix</keyword>
<dbReference type="GO" id="GO:0034220">
    <property type="term" value="P:monoatomic ion transmembrane transport"/>
    <property type="evidence" value="ECO:0007669"/>
    <property type="project" value="UniProtKB-KW"/>
</dbReference>
<dbReference type="PANTHER" id="PTHR11893:SF36">
    <property type="entry name" value="INNEXIN-5"/>
    <property type="match status" value="1"/>
</dbReference>
<evidence type="ECO:0000256" key="6">
    <source>
        <dbReference type="ARBA" id="ARBA00022868"/>
    </source>
</evidence>
<evidence type="ECO:0000256" key="5">
    <source>
        <dbReference type="ARBA" id="ARBA00022692"/>
    </source>
</evidence>
<keyword evidence="11 12" id="KW-0407">Ion channel</keyword>
<dbReference type="PANTHER" id="PTHR11893">
    <property type="entry name" value="INNEXIN"/>
    <property type="match status" value="1"/>
</dbReference>
<dbReference type="AlphaFoldDB" id="A0A915IHV3"/>
<keyword evidence="13" id="KW-1185">Reference proteome</keyword>
<keyword evidence="9 12" id="KW-0406">Ion transport</keyword>
<comment type="function">
    <text evidence="12">Structural component of the gap junctions.</text>
</comment>
<evidence type="ECO:0000313" key="13">
    <source>
        <dbReference type="Proteomes" id="UP000887565"/>
    </source>
</evidence>
<evidence type="ECO:0000256" key="12">
    <source>
        <dbReference type="RuleBase" id="RU010713"/>
    </source>
</evidence>
<evidence type="ECO:0000256" key="1">
    <source>
        <dbReference type="ARBA" id="ARBA00004610"/>
    </source>
</evidence>
<name>A0A915IHV3_ROMCU</name>
<evidence type="ECO:0000256" key="3">
    <source>
        <dbReference type="ARBA" id="ARBA00022448"/>
    </source>
</evidence>
<proteinExistence type="inferred from homology"/>
<dbReference type="InterPro" id="IPR000990">
    <property type="entry name" value="Innexin"/>
</dbReference>
<dbReference type="OMA" id="ANAGHIM"/>
<gene>
    <name evidence="12" type="primary">inx</name>
</gene>
<dbReference type="GO" id="GO:0005243">
    <property type="term" value="F:gap junction channel activity"/>
    <property type="evidence" value="ECO:0007669"/>
    <property type="project" value="TreeGrafter"/>
</dbReference>
<keyword evidence="10 12" id="KW-0472">Membrane</keyword>
<comment type="similarity">
    <text evidence="12">Belongs to the pannexin family.</text>
</comment>
<evidence type="ECO:0000256" key="4">
    <source>
        <dbReference type="ARBA" id="ARBA00022475"/>
    </source>
</evidence>
<protein>
    <recommendedName>
        <fullName evidence="12">Innexin</fullName>
    </recommendedName>
</protein>
<dbReference type="PROSITE" id="PS51013">
    <property type="entry name" value="PANNEXIN"/>
    <property type="match status" value="1"/>
</dbReference>
<comment type="caution">
    <text evidence="12">Lacks conserved residue(s) required for the propagation of feature annotation.</text>
</comment>
<organism evidence="13 14">
    <name type="scientific">Romanomermis culicivorax</name>
    <name type="common">Nematode worm</name>
    <dbReference type="NCBI Taxonomy" id="13658"/>
    <lineage>
        <taxon>Eukaryota</taxon>
        <taxon>Metazoa</taxon>
        <taxon>Ecdysozoa</taxon>
        <taxon>Nematoda</taxon>
        <taxon>Enoplea</taxon>
        <taxon>Dorylaimia</taxon>
        <taxon>Mermithida</taxon>
        <taxon>Mermithoidea</taxon>
        <taxon>Mermithidae</taxon>
        <taxon>Romanomermis</taxon>
    </lineage>
</organism>
<dbReference type="PRINTS" id="PR01262">
    <property type="entry name" value="INNEXIN"/>
</dbReference>
<accession>A0A915IHV3</accession>
<evidence type="ECO:0000313" key="14">
    <source>
        <dbReference type="WBParaSite" id="nRc.2.0.1.t13665-RA"/>
    </source>
</evidence>
<dbReference type="Pfam" id="PF00876">
    <property type="entry name" value="Innexin"/>
    <property type="match status" value="1"/>
</dbReference>
<feature type="transmembrane region" description="Helical" evidence="12">
    <location>
        <begin position="65"/>
        <end position="84"/>
    </location>
</feature>
<evidence type="ECO:0000256" key="11">
    <source>
        <dbReference type="ARBA" id="ARBA00023303"/>
    </source>
</evidence>
<sequence length="173" mass="20584">VESCLNTIIFGPYVLLLNFKRFPPGHFPRVTMCDFKVRVLGNLHNWSIQCVLQINMFNEKIYLFLWWWFLLVAIVNFINFFYWCSVTVVRKNRRDFVLSYLKVYDDIKRTEEDGEKRFQLEASRVNRFLDQYVRPDGVFVLRMIAANAGHIMTTNLTGNLWDLVYPVPKDSDV</sequence>
<evidence type="ECO:0000256" key="2">
    <source>
        <dbReference type="ARBA" id="ARBA00004651"/>
    </source>
</evidence>
<keyword evidence="4" id="KW-1003">Cell membrane</keyword>
<reference evidence="14" key="1">
    <citation type="submission" date="2022-11" db="UniProtKB">
        <authorList>
            <consortium name="WormBaseParasite"/>
        </authorList>
    </citation>
    <scope>IDENTIFICATION</scope>
</reference>
<evidence type="ECO:0000256" key="8">
    <source>
        <dbReference type="ARBA" id="ARBA00022989"/>
    </source>
</evidence>
<dbReference type="GO" id="GO:0005886">
    <property type="term" value="C:plasma membrane"/>
    <property type="evidence" value="ECO:0007669"/>
    <property type="project" value="UniProtKB-SubCell"/>
</dbReference>
<keyword evidence="5 12" id="KW-0812">Transmembrane</keyword>
<dbReference type="GO" id="GO:0005921">
    <property type="term" value="C:gap junction"/>
    <property type="evidence" value="ECO:0007669"/>
    <property type="project" value="UniProtKB-SubCell"/>
</dbReference>